<dbReference type="Pfam" id="PF00873">
    <property type="entry name" value="ACR_tran"/>
    <property type="match status" value="1"/>
</dbReference>
<evidence type="ECO:0000313" key="11">
    <source>
        <dbReference type="Proteomes" id="UP000198951"/>
    </source>
</evidence>
<dbReference type="Gene3D" id="1.20.1640.10">
    <property type="entry name" value="Multidrug efflux transporter AcrB transmembrane domain"/>
    <property type="match status" value="2"/>
</dbReference>
<dbReference type="GO" id="GO:0005886">
    <property type="term" value="C:plasma membrane"/>
    <property type="evidence" value="ECO:0007669"/>
    <property type="project" value="UniProtKB-SubCell"/>
</dbReference>
<feature type="transmembrane region" description="Helical" evidence="9">
    <location>
        <begin position="971"/>
        <end position="990"/>
    </location>
</feature>
<evidence type="ECO:0000313" key="10">
    <source>
        <dbReference type="EMBL" id="SEA30378.1"/>
    </source>
</evidence>
<protein>
    <submittedName>
        <fullName evidence="10">Hydrophobic/amphiphilic exporter-1, HAE1 family</fullName>
    </submittedName>
</protein>
<organism evidence="10 11">
    <name type="scientific">Flavobacterium gillisiae</name>
    <dbReference type="NCBI Taxonomy" id="150146"/>
    <lineage>
        <taxon>Bacteria</taxon>
        <taxon>Pseudomonadati</taxon>
        <taxon>Bacteroidota</taxon>
        <taxon>Flavobacteriia</taxon>
        <taxon>Flavobacteriales</taxon>
        <taxon>Flavobacteriaceae</taxon>
        <taxon>Flavobacterium</taxon>
    </lineage>
</organism>
<feature type="transmembrane region" description="Helical" evidence="9">
    <location>
        <begin position="12"/>
        <end position="32"/>
    </location>
</feature>
<dbReference type="Proteomes" id="UP000198951">
    <property type="component" value="Unassembled WGS sequence"/>
</dbReference>
<keyword evidence="7 9" id="KW-1133">Transmembrane helix</keyword>
<comment type="subcellular location">
    <subcellularLocation>
        <location evidence="1">Cell inner membrane</location>
        <topology evidence="1">Multi-pass membrane protein</topology>
    </subcellularLocation>
</comment>
<comment type="similarity">
    <text evidence="2">Belongs to the resistance-nodulation-cell division (RND) (TC 2.A.6) family.</text>
</comment>
<feature type="transmembrane region" description="Helical" evidence="9">
    <location>
        <begin position="393"/>
        <end position="418"/>
    </location>
</feature>
<keyword evidence="4" id="KW-1003">Cell membrane</keyword>
<keyword evidence="8 9" id="KW-0472">Membrane</keyword>
<feature type="transmembrane region" description="Helical" evidence="9">
    <location>
        <begin position="925"/>
        <end position="950"/>
    </location>
</feature>
<dbReference type="Gene3D" id="3.30.70.1440">
    <property type="entry name" value="Multidrug efflux transporter AcrB pore domain"/>
    <property type="match status" value="1"/>
</dbReference>
<dbReference type="OrthoDB" id="9758940at2"/>
<keyword evidence="5" id="KW-0997">Cell inner membrane</keyword>
<dbReference type="InterPro" id="IPR004764">
    <property type="entry name" value="MdtF-like"/>
</dbReference>
<dbReference type="SUPFAM" id="SSF82714">
    <property type="entry name" value="Multidrug efflux transporter AcrB TolC docking domain, DN and DC subdomains"/>
    <property type="match status" value="2"/>
</dbReference>
<dbReference type="Gene3D" id="3.30.70.1320">
    <property type="entry name" value="Multidrug efflux transporter AcrB pore domain like"/>
    <property type="match status" value="1"/>
</dbReference>
<sequence length="1059" mass="115825">MFNKFIQRPVLSIVISLIIVFLGVLSVMNLPITQFPSISPPMVNVTADYPGSNGELMIKSVVIPLERALNGVPGMKYMTSDAGNDGEASIQVVFNLGTDPNQAAINVQNRVASVVNKLPPLVVREGVKITREVPSMLMYVNLFSTDKNTDQKFLYNYADINVLSELKRVNGVGSGDILGTREYAMRIWLKPDRMLAYKISTDEVMEALSSQSLEASPGKTGEASGKRSQAFEYVLKYSGRFTDEKQYGNIILRSNANGEILRLKDVANIEFGSSMYDIYSNLNGKPSAAIVLKQSFGSNANQVIEDVKAKLETIKKKFPKGMDYEISYDVSKFLDASIEKVIHTLIEAFILVGLVVFLFLGDWRSTIIPAIAVPVSLVGTFMFMQLFDISLNLITLFALVLAIGVVVDDAIVVIEAVHAKMEEEHIGPLKATKKAMHEIAGAIVAITFLMAAVFIPVAFMSGPVGVFYRQFSITMATAIILSGIVALTLTPALCAMMLKNNHGKPKKKTPVNRFIDGFNNLFNLTQGKYQNLLGKIINRRAITFIALVGFCAGTWLISSTVPSGFIPNEDQGMFYAIIQTPPGSSLERTNDISVKLQKIAETVDGVKSVSSLAGYEILTEGTGSNAGTCLINLKDWDDRKHSVVEIMAELEEKSKSIPGANIEFFQPPAVPGYGAAGGFELRLLDKTGSGDYKKMEAINNDFVKELNKRPELSNVFSFFSASFPQYMMKIDNDLAQQKGISIENAMNTLSTLVGSNYEISFIKYGINYKVIVQASPEYRALPEDILKLYVKNNRDEMVPYSAFMKLEKVYGLSEITRHNMYTSTEISGAAASGYSSGTAIKVIQEVAAEKLPRGYDIDWAGISADEVSQGNQAIWVFLICLGFVYLVLAAQYESFILPLSVILSLPAGIFGAFLLLKLTGLENNIYAQVAMVMLIGLLGKNAVLIVEFAIQRHAAGKSVLEAAMEGAKARFRPILMTSFAFIAGLLPLVFASGPGKIGNRTIGTAAAGGMLIGTICGVFVIPGLYYIFGRIAEKYKLVKNEEENPLTEEIDNNEVHKEK</sequence>
<evidence type="ECO:0000256" key="8">
    <source>
        <dbReference type="ARBA" id="ARBA00023136"/>
    </source>
</evidence>
<dbReference type="GO" id="GO:0009636">
    <property type="term" value="P:response to toxic substance"/>
    <property type="evidence" value="ECO:0007669"/>
    <property type="project" value="UniProtKB-ARBA"/>
</dbReference>
<reference evidence="11" key="1">
    <citation type="submission" date="2016-10" db="EMBL/GenBank/DDBJ databases">
        <authorList>
            <person name="Varghese N."/>
            <person name="Submissions S."/>
        </authorList>
    </citation>
    <scope>NUCLEOTIDE SEQUENCE [LARGE SCALE GENOMIC DNA]</scope>
    <source>
        <strain evidence="11">DSM 22376</strain>
    </source>
</reference>
<dbReference type="Gene3D" id="3.30.2090.10">
    <property type="entry name" value="Multidrug efflux transporter AcrB TolC docking domain, DN and DC subdomains"/>
    <property type="match status" value="2"/>
</dbReference>
<dbReference type="AlphaFoldDB" id="A0A1H4A3M2"/>
<dbReference type="Gene3D" id="3.30.70.1430">
    <property type="entry name" value="Multidrug efflux transporter AcrB pore domain"/>
    <property type="match status" value="2"/>
</dbReference>
<accession>A0A1H4A3M2</accession>
<evidence type="ECO:0000256" key="2">
    <source>
        <dbReference type="ARBA" id="ARBA00010942"/>
    </source>
</evidence>
<dbReference type="PANTHER" id="PTHR32063">
    <property type="match status" value="1"/>
</dbReference>
<dbReference type="NCBIfam" id="TIGR00915">
    <property type="entry name" value="2A0602"/>
    <property type="match status" value="1"/>
</dbReference>
<gene>
    <name evidence="10" type="ORF">SAMN05443667_103178</name>
</gene>
<evidence type="ECO:0000256" key="7">
    <source>
        <dbReference type="ARBA" id="ARBA00022989"/>
    </source>
</evidence>
<feature type="transmembrane region" description="Helical" evidence="9">
    <location>
        <begin position="471"/>
        <end position="498"/>
    </location>
</feature>
<feature type="transmembrane region" description="Helical" evidence="9">
    <location>
        <begin position="1002"/>
        <end position="1028"/>
    </location>
</feature>
<feature type="transmembrane region" description="Helical" evidence="9">
    <location>
        <begin position="439"/>
        <end position="459"/>
    </location>
</feature>
<feature type="transmembrane region" description="Helical" evidence="9">
    <location>
        <begin position="872"/>
        <end position="888"/>
    </location>
</feature>
<evidence type="ECO:0000256" key="5">
    <source>
        <dbReference type="ARBA" id="ARBA00022519"/>
    </source>
</evidence>
<feature type="transmembrane region" description="Helical" evidence="9">
    <location>
        <begin position="341"/>
        <end position="360"/>
    </location>
</feature>
<evidence type="ECO:0000256" key="3">
    <source>
        <dbReference type="ARBA" id="ARBA00022448"/>
    </source>
</evidence>
<dbReference type="GO" id="GO:0042910">
    <property type="term" value="F:xenobiotic transmembrane transporter activity"/>
    <property type="evidence" value="ECO:0007669"/>
    <property type="project" value="TreeGrafter"/>
</dbReference>
<dbReference type="PANTHER" id="PTHR32063:SF9">
    <property type="entry name" value="SIMILAR TO MULTIDRUG RESISTANCE PROTEIN MEXB"/>
    <property type="match status" value="1"/>
</dbReference>
<evidence type="ECO:0000256" key="1">
    <source>
        <dbReference type="ARBA" id="ARBA00004429"/>
    </source>
</evidence>
<evidence type="ECO:0000256" key="6">
    <source>
        <dbReference type="ARBA" id="ARBA00022692"/>
    </source>
</evidence>
<proteinExistence type="inferred from homology"/>
<feature type="transmembrane region" description="Helical" evidence="9">
    <location>
        <begin position="541"/>
        <end position="558"/>
    </location>
</feature>
<dbReference type="EMBL" id="FNRD01000003">
    <property type="protein sequence ID" value="SEA30378.1"/>
    <property type="molecule type" value="Genomic_DNA"/>
</dbReference>
<dbReference type="RefSeq" id="WP_091086342.1">
    <property type="nucleotide sequence ID" value="NZ_FNRD01000003.1"/>
</dbReference>
<dbReference type="STRING" id="150146.SAMN05443667_103178"/>
<name>A0A1H4A3M2_9FLAO</name>
<dbReference type="InterPro" id="IPR001036">
    <property type="entry name" value="Acrflvin-R"/>
</dbReference>
<dbReference type="SUPFAM" id="SSF82693">
    <property type="entry name" value="Multidrug efflux transporter AcrB pore domain, PN1, PN2, PC1 and PC2 subdomains"/>
    <property type="match status" value="4"/>
</dbReference>
<dbReference type="SUPFAM" id="SSF82866">
    <property type="entry name" value="Multidrug efflux transporter AcrB transmembrane domain"/>
    <property type="match status" value="2"/>
</dbReference>
<keyword evidence="6 9" id="KW-0812">Transmembrane</keyword>
<dbReference type="GO" id="GO:0015562">
    <property type="term" value="F:efflux transmembrane transporter activity"/>
    <property type="evidence" value="ECO:0007669"/>
    <property type="project" value="InterPro"/>
</dbReference>
<evidence type="ECO:0000256" key="4">
    <source>
        <dbReference type="ARBA" id="ARBA00022475"/>
    </source>
</evidence>
<keyword evidence="11" id="KW-1185">Reference proteome</keyword>
<dbReference type="InterPro" id="IPR027463">
    <property type="entry name" value="AcrB_DN_DC_subdom"/>
</dbReference>
<evidence type="ECO:0000256" key="9">
    <source>
        <dbReference type="SAM" id="Phobius"/>
    </source>
</evidence>
<dbReference type="FunFam" id="1.20.1640.10:FF:000001">
    <property type="entry name" value="Efflux pump membrane transporter"/>
    <property type="match status" value="1"/>
</dbReference>
<feature type="transmembrane region" description="Helical" evidence="9">
    <location>
        <begin position="367"/>
        <end position="387"/>
    </location>
</feature>
<keyword evidence="3" id="KW-0813">Transport</keyword>
<dbReference type="PRINTS" id="PR00702">
    <property type="entry name" value="ACRIFLAVINRP"/>
</dbReference>
<feature type="transmembrane region" description="Helical" evidence="9">
    <location>
        <begin position="895"/>
        <end position="919"/>
    </location>
</feature>